<dbReference type="GO" id="GO:0003700">
    <property type="term" value="F:DNA-binding transcription factor activity"/>
    <property type="evidence" value="ECO:0007669"/>
    <property type="project" value="InterPro"/>
</dbReference>
<dbReference type="PANTHER" id="PTHR31190:SF194">
    <property type="entry name" value="AP2 DOMAIN CONTAINING PROTEIN"/>
    <property type="match status" value="1"/>
</dbReference>
<feature type="region of interest" description="Disordered" evidence="6">
    <location>
        <begin position="237"/>
        <end position="256"/>
    </location>
</feature>
<evidence type="ECO:0000256" key="5">
    <source>
        <dbReference type="ARBA" id="ARBA00023242"/>
    </source>
</evidence>
<feature type="domain" description="AP2/ERF" evidence="7">
    <location>
        <begin position="440"/>
        <end position="497"/>
    </location>
</feature>
<evidence type="ECO:0000256" key="4">
    <source>
        <dbReference type="ARBA" id="ARBA00023163"/>
    </source>
</evidence>
<dbReference type="InterPro" id="IPR016177">
    <property type="entry name" value="DNA-bd_dom_sf"/>
</dbReference>
<dbReference type="STRING" id="4537.A0A0E0K9Q3"/>
<organism evidence="8">
    <name type="scientific">Oryza punctata</name>
    <name type="common">Red rice</name>
    <dbReference type="NCBI Taxonomy" id="4537"/>
    <lineage>
        <taxon>Eukaryota</taxon>
        <taxon>Viridiplantae</taxon>
        <taxon>Streptophyta</taxon>
        <taxon>Embryophyta</taxon>
        <taxon>Tracheophyta</taxon>
        <taxon>Spermatophyta</taxon>
        <taxon>Magnoliopsida</taxon>
        <taxon>Liliopsida</taxon>
        <taxon>Poales</taxon>
        <taxon>Poaceae</taxon>
        <taxon>BOP clade</taxon>
        <taxon>Oryzoideae</taxon>
        <taxon>Oryzeae</taxon>
        <taxon>Oryzinae</taxon>
        <taxon>Oryza</taxon>
    </lineage>
</organism>
<evidence type="ECO:0000313" key="9">
    <source>
        <dbReference type="Proteomes" id="UP000026962"/>
    </source>
</evidence>
<dbReference type="OMA" id="SKRHARM"/>
<feature type="region of interest" description="Disordered" evidence="6">
    <location>
        <begin position="151"/>
        <end position="216"/>
    </location>
</feature>
<protein>
    <recommendedName>
        <fullName evidence="7">AP2/ERF domain-containing protein</fullName>
    </recommendedName>
</protein>
<dbReference type="eggNOG" id="ENOG502QV26">
    <property type="taxonomic scope" value="Eukaryota"/>
</dbReference>
<dbReference type="PROSITE" id="PS51032">
    <property type="entry name" value="AP2_ERF"/>
    <property type="match status" value="2"/>
</dbReference>
<keyword evidence="3" id="KW-0238">DNA-binding</keyword>
<keyword evidence="4" id="KW-0804">Transcription</keyword>
<evidence type="ECO:0000256" key="6">
    <source>
        <dbReference type="SAM" id="MobiDB-lite"/>
    </source>
</evidence>
<evidence type="ECO:0000259" key="7">
    <source>
        <dbReference type="PROSITE" id="PS51032"/>
    </source>
</evidence>
<feature type="region of interest" description="Disordered" evidence="6">
    <location>
        <begin position="492"/>
        <end position="545"/>
    </location>
</feature>
<dbReference type="FunFam" id="3.30.730.10:FF:000001">
    <property type="entry name" value="Ethylene-responsive transcription factor 2"/>
    <property type="match status" value="2"/>
</dbReference>
<dbReference type="CDD" id="cd00018">
    <property type="entry name" value="AP2"/>
    <property type="match status" value="2"/>
</dbReference>
<dbReference type="SMART" id="SM00380">
    <property type="entry name" value="AP2"/>
    <property type="match status" value="2"/>
</dbReference>
<evidence type="ECO:0000256" key="1">
    <source>
        <dbReference type="ARBA" id="ARBA00004123"/>
    </source>
</evidence>
<evidence type="ECO:0000313" key="8">
    <source>
        <dbReference type="EnsemblPlants" id="OPUNC03G05880.1"/>
    </source>
</evidence>
<dbReference type="GO" id="GO:0005634">
    <property type="term" value="C:nucleus"/>
    <property type="evidence" value="ECO:0007669"/>
    <property type="project" value="UniProtKB-SubCell"/>
</dbReference>
<dbReference type="InterPro" id="IPR036955">
    <property type="entry name" value="AP2/ERF_dom_sf"/>
</dbReference>
<accession>A0A0E0K9Q3</accession>
<evidence type="ECO:0000256" key="2">
    <source>
        <dbReference type="ARBA" id="ARBA00023015"/>
    </source>
</evidence>
<dbReference type="InterPro" id="IPR044808">
    <property type="entry name" value="ERF_plant"/>
</dbReference>
<feature type="region of interest" description="Disordered" evidence="6">
    <location>
        <begin position="570"/>
        <end position="603"/>
    </location>
</feature>
<feature type="compositionally biased region" description="Pro residues" evidence="6">
    <location>
        <begin position="518"/>
        <end position="529"/>
    </location>
</feature>
<dbReference type="EnsemblPlants" id="OPUNC03G05880.1">
    <property type="protein sequence ID" value="OPUNC03G05880.1"/>
    <property type="gene ID" value="OPUNC03G05880"/>
</dbReference>
<keyword evidence="2" id="KW-0805">Transcription regulation</keyword>
<dbReference type="Gramene" id="OPUNC03G05880.1">
    <property type="protein sequence ID" value="OPUNC03G05880.1"/>
    <property type="gene ID" value="OPUNC03G05880"/>
</dbReference>
<dbReference type="PRINTS" id="PR00367">
    <property type="entry name" value="ETHRSPELEMNT"/>
</dbReference>
<comment type="subcellular location">
    <subcellularLocation>
        <location evidence="1">Nucleus</location>
    </subcellularLocation>
</comment>
<sequence length="666" mass="70900">MCGGAILAKIIPTTPARRVTAAHVWPGGDGEKRRKVGGGGCDDDFEAAFERFGRDDSEKEEEEDEVVVAVGKKAAVRRRGGQVVAPAAAGRRARPSKYWGVRRRPWGKWAAEIRDPVEGVRVWLGTFATAEAAAHAYDAAARDLRGASAKLNFPSSSTATTPRHRKRRPTAAPTATPNVVVDLVDEEAEASESSGASSALPDFSWQGMSASSDDGAAQPVLLDADTDHTIELASACGAKKRPRSEPHVTSDEVLPASFDSDNTAGGLLPFDDPFLFGDQFGYFNGDAFASLMDGLFAAGEANVAGESVGLWSFGDDCLSASKRSGRPKQRAMCGGAILAEFIPPPSRAAAAKRVTARHLWPSGSKNGGGGKSKRQQRSFADVDDFEAAFEQFDDDSDFDDAEEEDDEHFPSRSFVFASKSPVAHDGHAARAASKKKRGRHFRGIRQRPWGKWAAEIRDPHKGTRVWLGTFNTPEEAARAYDVEARRLRGSKAKVNFPATPAARPRRGGGGGAKTKQQCPPPPATAPAAPPRGLKRELSPPETAGPFFTGSFVDLATAAPPQAMMTSSFTDSFATSESGGSPAKKARSSDDSSEGSVGGGDTLGFTDELEFDPFMLFQLPYSDGYESIDSLFAAGDAVHDANSANTDMNGGVNLWSFDDFPIDSALF</sequence>
<dbReference type="HOGENOM" id="CLU_421161_0_0_1"/>
<reference evidence="8" key="2">
    <citation type="submission" date="2018-05" db="EMBL/GenBank/DDBJ databases">
        <title>OpunRS2 (Oryza punctata Reference Sequence Version 2).</title>
        <authorList>
            <person name="Zhang J."/>
            <person name="Kudrna D."/>
            <person name="Lee S."/>
            <person name="Talag J."/>
            <person name="Welchert J."/>
            <person name="Wing R.A."/>
        </authorList>
    </citation>
    <scope>NUCLEOTIDE SEQUENCE [LARGE SCALE GENOMIC DNA]</scope>
</reference>
<feature type="domain" description="AP2/ERF" evidence="7">
    <location>
        <begin position="97"/>
        <end position="154"/>
    </location>
</feature>
<dbReference type="Gene3D" id="3.30.730.10">
    <property type="entry name" value="AP2/ERF domain"/>
    <property type="match status" value="2"/>
</dbReference>
<name>A0A0E0K9Q3_ORYPU</name>
<dbReference type="Proteomes" id="UP000026962">
    <property type="component" value="Chromosome 3"/>
</dbReference>
<dbReference type="Pfam" id="PF00847">
    <property type="entry name" value="AP2"/>
    <property type="match status" value="2"/>
</dbReference>
<dbReference type="AlphaFoldDB" id="A0A0E0K9Q3"/>
<feature type="region of interest" description="Disordered" evidence="6">
    <location>
        <begin position="352"/>
        <end position="377"/>
    </location>
</feature>
<dbReference type="PANTHER" id="PTHR31190">
    <property type="entry name" value="DNA-BINDING DOMAIN"/>
    <property type="match status" value="1"/>
</dbReference>
<keyword evidence="9" id="KW-1185">Reference proteome</keyword>
<proteinExistence type="predicted"/>
<dbReference type="GO" id="GO:0009873">
    <property type="term" value="P:ethylene-activated signaling pathway"/>
    <property type="evidence" value="ECO:0007669"/>
    <property type="project" value="InterPro"/>
</dbReference>
<dbReference type="SUPFAM" id="SSF54171">
    <property type="entry name" value="DNA-binding domain"/>
    <property type="match status" value="2"/>
</dbReference>
<evidence type="ECO:0000256" key="3">
    <source>
        <dbReference type="ARBA" id="ARBA00023125"/>
    </source>
</evidence>
<dbReference type="InterPro" id="IPR001471">
    <property type="entry name" value="AP2/ERF_dom"/>
</dbReference>
<dbReference type="GO" id="GO:0003677">
    <property type="term" value="F:DNA binding"/>
    <property type="evidence" value="ECO:0007669"/>
    <property type="project" value="UniProtKB-KW"/>
</dbReference>
<reference evidence="8" key="1">
    <citation type="submission" date="2015-04" db="UniProtKB">
        <authorList>
            <consortium name="EnsemblPlants"/>
        </authorList>
    </citation>
    <scope>IDENTIFICATION</scope>
</reference>
<keyword evidence="5" id="KW-0539">Nucleus</keyword>